<accession>A0A916P8G3</accession>
<evidence type="ECO:0000256" key="1">
    <source>
        <dbReference type="SAM" id="MobiDB-lite"/>
    </source>
</evidence>
<gene>
    <name evidence="2" type="ORF">ERS007739_02823</name>
</gene>
<comment type="caution">
    <text evidence="2">The sequence shown here is derived from an EMBL/GenBank/DDBJ whole genome shotgun (WGS) entry which is preliminary data.</text>
</comment>
<evidence type="ECO:0000313" key="2">
    <source>
        <dbReference type="EMBL" id="COY57633.1"/>
    </source>
</evidence>
<organism evidence="2 3">
    <name type="scientific">Mycobacterium tuberculosis</name>
    <dbReference type="NCBI Taxonomy" id="1773"/>
    <lineage>
        <taxon>Bacteria</taxon>
        <taxon>Bacillati</taxon>
        <taxon>Actinomycetota</taxon>
        <taxon>Actinomycetes</taxon>
        <taxon>Mycobacteriales</taxon>
        <taxon>Mycobacteriaceae</taxon>
        <taxon>Mycobacterium</taxon>
        <taxon>Mycobacterium tuberculosis complex</taxon>
    </lineage>
</organism>
<dbReference type="Proteomes" id="UP000039021">
    <property type="component" value="Unassembled WGS sequence"/>
</dbReference>
<feature type="region of interest" description="Disordered" evidence="1">
    <location>
        <begin position="67"/>
        <end position="88"/>
    </location>
</feature>
<evidence type="ECO:0000313" key="3">
    <source>
        <dbReference type="Proteomes" id="UP000039021"/>
    </source>
</evidence>
<protein>
    <submittedName>
        <fullName evidence="2">Uncharacterized protein</fullName>
    </submittedName>
</protein>
<feature type="compositionally biased region" description="Low complexity" evidence="1">
    <location>
        <begin position="67"/>
        <end position="81"/>
    </location>
</feature>
<sequence length="211" mass="21761">MIPPPTPSTALPAVSNSTVRIATLSSHPATGDAKPTVPQYIPRRYRSHCEINWRARSLGVPVTEAGGKAASSSADIGSSSGTRADTVDTRCHTPGAGRTTNSSGTVTVPVTATRPRSLRTRSTIMMFSATSLADARSADGGASSGSVPLIGLDVTTDPRRRRNSSGDSDATAPHGPATKADRDGAVRPNPSMKKSSGDPVTVPANWVHTHA</sequence>
<dbReference type="EMBL" id="CSBK01001352">
    <property type="protein sequence ID" value="COY57633.1"/>
    <property type="molecule type" value="Genomic_DNA"/>
</dbReference>
<dbReference type="AlphaFoldDB" id="A0A916P8G3"/>
<feature type="compositionally biased region" description="Low complexity" evidence="1">
    <location>
        <begin position="135"/>
        <end position="146"/>
    </location>
</feature>
<feature type="region of interest" description="Disordered" evidence="1">
    <location>
        <begin position="135"/>
        <end position="211"/>
    </location>
</feature>
<proteinExistence type="predicted"/>
<name>A0A916P8G3_MYCTX</name>
<reference evidence="3" key="1">
    <citation type="submission" date="2015-03" db="EMBL/GenBank/DDBJ databases">
        <authorList>
            <consortium name="Pathogen Informatics"/>
        </authorList>
    </citation>
    <scope>NUCLEOTIDE SEQUENCE [LARGE SCALE GENOMIC DNA]</scope>
    <source>
        <strain evidence="3">N09902308</strain>
    </source>
</reference>